<dbReference type="InterPro" id="IPR050509">
    <property type="entry name" value="CoA-transferase_III"/>
</dbReference>
<dbReference type="Pfam" id="PF02515">
    <property type="entry name" value="CoA_transf_3"/>
    <property type="match status" value="1"/>
</dbReference>
<dbReference type="RefSeq" id="WP_306637779.1">
    <property type="nucleotide sequence ID" value="NZ_JAUSXB010000001.1"/>
</dbReference>
<sequence length="464" mass="48517">MAGEAAGAVPPLYRCLEPVFTDAGLVMGEAAASWSGPRRWWRGALDVEGLALGSVGAAAAALNFLTGRRGRFGTTAALAAAAFDSYGHLRIDGRKIQGFAPLSGFRRTRDGWIRLHANYPHHVQRLMQALDATTADGVAAALAAMSSLEAEAAIQARGGIAAAVRSRQEWLNSGMGSAARTGPWIDLRLAGSGSAGPKPRHLPGDDPFRPLAGVRVLDLTRVIAGPVSTRLLGSLGADVLRLDPPGLPEITDQFVDTGFGKRSAEADLATPGNRHLLEQLLATADVVITGYRRGSLNRFGLEPEMLLAVRPELVVVTLDSWGIAGPWSGLRGFDSIVQAATGIAELYGAGNHDGEWQPGALPVQALDHATGYGVAAAAIALLARRRHKGLGGSARLSLARTAEELFALPEPGLPRPELPAPELCTMASTYGELRYAGPPLLVDGQPLDYPGPPAAYGSSALAWA</sequence>
<organism evidence="1 2">
    <name type="scientific">Pseudarthrobacter siccitolerans</name>
    <dbReference type="NCBI Taxonomy" id="861266"/>
    <lineage>
        <taxon>Bacteria</taxon>
        <taxon>Bacillati</taxon>
        <taxon>Actinomycetota</taxon>
        <taxon>Actinomycetes</taxon>
        <taxon>Micrococcales</taxon>
        <taxon>Micrococcaceae</taxon>
        <taxon>Pseudarthrobacter</taxon>
    </lineage>
</organism>
<accession>A0ABU0PPP4</accession>
<dbReference type="Proteomes" id="UP001236806">
    <property type="component" value="Unassembled WGS sequence"/>
</dbReference>
<gene>
    <name evidence="1" type="ORF">QFZ36_003088</name>
</gene>
<proteinExistence type="predicted"/>
<dbReference type="EMBL" id="JAUSXB010000001">
    <property type="protein sequence ID" value="MDQ0675527.1"/>
    <property type="molecule type" value="Genomic_DNA"/>
</dbReference>
<reference evidence="1 2" key="1">
    <citation type="submission" date="2023-07" db="EMBL/GenBank/DDBJ databases">
        <title>Comparative genomics of wheat-associated soil bacteria to identify genetic determinants of phenazine resistance.</title>
        <authorList>
            <person name="Mouncey N."/>
        </authorList>
    </citation>
    <scope>NUCLEOTIDE SEQUENCE [LARGE SCALE GENOMIC DNA]</scope>
    <source>
        <strain evidence="1 2">W1I3</strain>
    </source>
</reference>
<dbReference type="Gene3D" id="3.40.50.10540">
    <property type="entry name" value="Crotonobetainyl-coa:carnitine coa-transferase, domain 1"/>
    <property type="match status" value="1"/>
</dbReference>
<name>A0ABU0PPP4_9MICC</name>
<protein>
    <submittedName>
        <fullName evidence="1">Crotonobetainyl-CoA:carnitine CoA-transferase CaiB-like acyl-CoA transferase</fullName>
    </submittedName>
</protein>
<dbReference type="InterPro" id="IPR023606">
    <property type="entry name" value="CoA-Trfase_III_dom_1_sf"/>
</dbReference>
<keyword evidence="2" id="KW-1185">Reference proteome</keyword>
<dbReference type="PANTHER" id="PTHR48228:SF4">
    <property type="entry name" value="BLR3030 PROTEIN"/>
    <property type="match status" value="1"/>
</dbReference>
<evidence type="ECO:0000313" key="2">
    <source>
        <dbReference type="Proteomes" id="UP001236806"/>
    </source>
</evidence>
<dbReference type="InterPro" id="IPR003673">
    <property type="entry name" value="CoA-Trfase_fam_III"/>
</dbReference>
<dbReference type="SUPFAM" id="SSF89796">
    <property type="entry name" value="CoA-transferase family III (CaiB/BaiF)"/>
    <property type="match status" value="2"/>
</dbReference>
<evidence type="ECO:0000313" key="1">
    <source>
        <dbReference type="EMBL" id="MDQ0675527.1"/>
    </source>
</evidence>
<comment type="caution">
    <text evidence="1">The sequence shown here is derived from an EMBL/GenBank/DDBJ whole genome shotgun (WGS) entry which is preliminary data.</text>
</comment>
<dbReference type="PANTHER" id="PTHR48228">
    <property type="entry name" value="SUCCINYL-COA--D-CITRAMALATE COA-TRANSFERASE"/>
    <property type="match status" value="1"/>
</dbReference>